<dbReference type="RefSeq" id="WP_134079656.1">
    <property type="nucleotide sequence ID" value="NZ_SOEB01000046.1"/>
</dbReference>
<dbReference type="Proteomes" id="UP000295484">
    <property type="component" value="Unassembled WGS sequence"/>
</dbReference>
<accession>A0A4R8FBS8</accession>
<gene>
    <name evidence="1" type="ORF">EV657_1464</name>
</gene>
<dbReference type="AlphaFoldDB" id="A0A4R8FBS8"/>
<protein>
    <submittedName>
        <fullName evidence="1">Uncharacterized protein</fullName>
    </submittedName>
</protein>
<organism evidence="1 2">
    <name type="scientific">Rhodovulum visakhapatnamense</name>
    <dbReference type="NCBI Taxonomy" id="364297"/>
    <lineage>
        <taxon>Bacteria</taxon>
        <taxon>Pseudomonadati</taxon>
        <taxon>Pseudomonadota</taxon>
        <taxon>Alphaproteobacteria</taxon>
        <taxon>Rhodobacterales</taxon>
        <taxon>Paracoccaceae</taxon>
        <taxon>Rhodovulum</taxon>
    </lineage>
</organism>
<evidence type="ECO:0000313" key="1">
    <source>
        <dbReference type="EMBL" id="TDX21108.1"/>
    </source>
</evidence>
<evidence type="ECO:0000313" key="2">
    <source>
        <dbReference type="Proteomes" id="UP000295484"/>
    </source>
</evidence>
<sequence>MSWSPLALALALEYEHIFQPLQYFEPGIVIADVHVPSLKEACVWLDAYVRQNPDCGAVIIDVGLFDAGLMVSVFPDIPEVDRRMSDIRHKSVIVI</sequence>
<reference evidence="1 2" key="1">
    <citation type="submission" date="2019-03" db="EMBL/GenBank/DDBJ databases">
        <title>Genomic Encyclopedia of Type Strains, Phase IV (KMG-IV): sequencing the most valuable type-strain genomes for metagenomic binning, comparative biology and taxonomic classification.</title>
        <authorList>
            <person name="Goeker M."/>
        </authorList>
    </citation>
    <scope>NUCLEOTIDE SEQUENCE [LARGE SCALE GENOMIC DNA]</scope>
    <source>
        <strain evidence="1 2">JA181</strain>
    </source>
</reference>
<comment type="caution">
    <text evidence="1">The sequence shown here is derived from an EMBL/GenBank/DDBJ whole genome shotgun (WGS) entry which is preliminary data.</text>
</comment>
<proteinExistence type="predicted"/>
<name>A0A4R8FBS8_9RHOB</name>
<dbReference type="EMBL" id="SOEB01000046">
    <property type="protein sequence ID" value="TDX21108.1"/>
    <property type="molecule type" value="Genomic_DNA"/>
</dbReference>